<dbReference type="Proteomes" id="UP000315525">
    <property type="component" value="Unassembled WGS sequence"/>
</dbReference>
<dbReference type="Gene3D" id="6.10.250.2410">
    <property type="match status" value="1"/>
</dbReference>
<evidence type="ECO:0000256" key="1">
    <source>
        <dbReference type="ARBA" id="ARBA00044777"/>
    </source>
</evidence>
<reference evidence="3 4" key="1">
    <citation type="submission" date="2019-03" db="EMBL/GenBank/DDBJ databases">
        <title>Metabolic potential of uncultured bacteria and archaea associated with petroleum seepage in deep-sea sediments.</title>
        <authorList>
            <person name="Dong X."/>
            <person name="Hubert C."/>
        </authorList>
    </citation>
    <scope>NUCLEOTIDE SEQUENCE [LARGE SCALE GENOMIC DNA]</scope>
    <source>
        <strain evidence="3">E44_bin18</strain>
    </source>
</reference>
<dbReference type="GO" id="GO:0005737">
    <property type="term" value="C:cytoplasm"/>
    <property type="evidence" value="ECO:0007669"/>
    <property type="project" value="UniProtKB-SubCell"/>
</dbReference>
<evidence type="ECO:0000313" key="4">
    <source>
        <dbReference type="Proteomes" id="UP000315525"/>
    </source>
</evidence>
<organism evidence="3 4">
    <name type="scientific">candidate division TA06 bacterium</name>
    <dbReference type="NCBI Taxonomy" id="2250710"/>
    <lineage>
        <taxon>Bacteria</taxon>
        <taxon>Bacteria division TA06</taxon>
    </lineage>
</organism>
<dbReference type="InterPro" id="IPR023093">
    <property type="entry name" value="ScpA-like_C"/>
</dbReference>
<evidence type="ECO:0000256" key="2">
    <source>
        <dbReference type="HAMAP-Rule" id="MF_01805"/>
    </source>
</evidence>
<dbReference type="HAMAP" id="MF_01805">
    <property type="entry name" value="ScpA"/>
    <property type="match status" value="1"/>
</dbReference>
<dbReference type="GO" id="GO:0051301">
    <property type="term" value="P:cell division"/>
    <property type="evidence" value="ECO:0007669"/>
    <property type="project" value="UniProtKB-KW"/>
</dbReference>
<dbReference type="GO" id="GO:0006260">
    <property type="term" value="P:DNA replication"/>
    <property type="evidence" value="ECO:0007669"/>
    <property type="project" value="UniProtKB-UniRule"/>
</dbReference>
<protein>
    <recommendedName>
        <fullName evidence="1 2">Segregation and condensation protein A</fullName>
    </recommendedName>
</protein>
<comment type="caution">
    <text evidence="3">The sequence shown here is derived from an EMBL/GenBank/DDBJ whole genome shotgun (WGS) entry which is preliminary data.</text>
</comment>
<keyword evidence="2" id="KW-0159">Chromosome partition</keyword>
<gene>
    <name evidence="2" type="primary">scpA</name>
    <name evidence="3" type="ORF">E3J62_02935</name>
</gene>
<keyword evidence="2" id="KW-0963">Cytoplasm</keyword>
<dbReference type="EMBL" id="SOJN01000038">
    <property type="protein sequence ID" value="TET46935.1"/>
    <property type="molecule type" value="Genomic_DNA"/>
</dbReference>
<comment type="subcellular location">
    <subcellularLocation>
        <location evidence="2">Cytoplasm</location>
    </subcellularLocation>
    <text evidence="2">Associated with two foci at the outer edges of the nucleoid region in young cells, and at four foci within both cell halves in older cells.</text>
</comment>
<dbReference type="PANTHER" id="PTHR33969:SF2">
    <property type="entry name" value="SEGREGATION AND CONDENSATION PROTEIN A"/>
    <property type="match status" value="1"/>
</dbReference>
<comment type="similarity">
    <text evidence="2">Belongs to the ScpA family.</text>
</comment>
<dbReference type="GO" id="GO:0007059">
    <property type="term" value="P:chromosome segregation"/>
    <property type="evidence" value="ECO:0007669"/>
    <property type="project" value="UniProtKB-UniRule"/>
</dbReference>
<comment type="subunit">
    <text evidence="2">Component of a cohesin-like complex composed of ScpA, ScpB and the Smc homodimer, in which ScpA and ScpB bind to the head domain of Smc. The presence of the three proteins is required for the association of the complex with DNA.</text>
</comment>
<evidence type="ECO:0000313" key="3">
    <source>
        <dbReference type="EMBL" id="TET46935.1"/>
    </source>
</evidence>
<proteinExistence type="inferred from homology"/>
<dbReference type="AlphaFoldDB" id="A0A523UWJ8"/>
<sequence>MAFSVKLEVYEGPMDLLLYLVRKDELDIQDIPIAKIANEYLEYIRLMRLLDLEYAAEFILMAATLMRIKVQSLLPTPALEEEEEDPRLELQRRMLEYQKYKEAAARLGHREEAARDHFPRTYMHAAEPEAKEEIDSEVSLFDLLSAFKAILGKVEKIDVYEVETARQSVEERMEEIVSILSGETGLNFSRLFSSDSTRLDFIVTFLAILELIRLQKILVRQRKAFGQITIRLAKPK</sequence>
<keyword evidence="2" id="KW-0132">Cell division</keyword>
<dbReference type="InterPro" id="IPR003768">
    <property type="entry name" value="ScpA"/>
</dbReference>
<comment type="function">
    <text evidence="2">Participates in chromosomal partition during cell division. May act via the formation of a condensin-like complex containing Smc and ScpB that pull DNA away from mid-cell into both cell halves.</text>
</comment>
<dbReference type="Pfam" id="PF02616">
    <property type="entry name" value="SMC_ScpA"/>
    <property type="match status" value="1"/>
</dbReference>
<dbReference type="PANTHER" id="PTHR33969">
    <property type="entry name" value="SEGREGATION AND CONDENSATION PROTEIN A"/>
    <property type="match status" value="1"/>
</dbReference>
<dbReference type="Gene3D" id="1.10.10.580">
    <property type="entry name" value="Structural maintenance of chromosome 1. Chain E"/>
    <property type="match status" value="1"/>
</dbReference>
<name>A0A523UWJ8_UNCT6</name>
<accession>A0A523UWJ8</accession>
<keyword evidence="2" id="KW-0131">Cell cycle</keyword>